<dbReference type="PANTHER" id="PTHR48081:SF26">
    <property type="entry name" value="ALPHA_BETA HYDROLASE FOLD-3 DOMAIN-CONTAINING PROTEIN"/>
    <property type="match status" value="1"/>
</dbReference>
<keyword evidence="2" id="KW-0378">Hydrolase</keyword>
<dbReference type="OrthoDB" id="408631at2759"/>
<feature type="domain" description="Alpha/beta hydrolase fold-3" evidence="5">
    <location>
        <begin position="208"/>
        <end position="414"/>
    </location>
</feature>
<dbReference type="InterPro" id="IPR013094">
    <property type="entry name" value="AB_hydrolase_3"/>
</dbReference>
<dbReference type="PANTHER" id="PTHR48081">
    <property type="entry name" value="AB HYDROLASE SUPERFAMILY PROTEIN C4A8.06C"/>
    <property type="match status" value="1"/>
</dbReference>
<dbReference type="Pfam" id="PF07859">
    <property type="entry name" value="Abhydrolase_3"/>
    <property type="match status" value="1"/>
</dbReference>
<dbReference type="PROSITE" id="PS01174">
    <property type="entry name" value="LIPASE_GDXG_SER"/>
    <property type="match status" value="1"/>
</dbReference>
<evidence type="ECO:0000313" key="6">
    <source>
        <dbReference type="EMBL" id="KAF6766739.1"/>
    </source>
</evidence>
<keyword evidence="7" id="KW-1185">Reference proteome</keyword>
<dbReference type="FunFam" id="3.40.50.1820:FF:000252">
    <property type="entry name" value="Related to calmodulin-dependent protein kinase"/>
    <property type="match status" value="1"/>
</dbReference>
<comment type="caution">
    <text evidence="6">The sequence shown here is derived from an EMBL/GenBank/DDBJ whole genome shotgun (WGS) entry which is preliminary data.</text>
</comment>
<comment type="similarity">
    <text evidence="1">Belongs to the 'GDXG' lipolytic enzyme family.</text>
</comment>
<evidence type="ECO:0000256" key="1">
    <source>
        <dbReference type="ARBA" id="ARBA00010515"/>
    </source>
</evidence>
<gene>
    <name evidence="6" type="ORF">DFP72DRAFT_867437</name>
</gene>
<protein>
    <submittedName>
        <fullName evidence="6">Esterase</fullName>
    </submittedName>
</protein>
<evidence type="ECO:0000256" key="3">
    <source>
        <dbReference type="PROSITE-ProRule" id="PRU10038"/>
    </source>
</evidence>
<dbReference type="EMBL" id="JACGCI010000001">
    <property type="protein sequence ID" value="KAF6766739.1"/>
    <property type="molecule type" value="Genomic_DNA"/>
</dbReference>
<proteinExistence type="inferred from homology"/>
<evidence type="ECO:0000259" key="5">
    <source>
        <dbReference type="Pfam" id="PF07859"/>
    </source>
</evidence>
<evidence type="ECO:0000256" key="2">
    <source>
        <dbReference type="ARBA" id="ARBA00022801"/>
    </source>
</evidence>
<feature type="active site" evidence="3">
    <location>
        <position position="283"/>
    </location>
</feature>
<dbReference type="Gene3D" id="3.40.50.1820">
    <property type="entry name" value="alpha/beta hydrolase"/>
    <property type="match status" value="1"/>
</dbReference>
<dbReference type="InterPro" id="IPR050300">
    <property type="entry name" value="GDXG_lipolytic_enzyme"/>
</dbReference>
<dbReference type="SUPFAM" id="SSF53474">
    <property type="entry name" value="alpha/beta-Hydrolases"/>
    <property type="match status" value="1"/>
</dbReference>
<evidence type="ECO:0000256" key="4">
    <source>
        <dbReference type="SAM" id="MobiDB-lite"/>
    </source>
</evidence>
<evidence type="ECO:0000313" key="7">
    <source>
        <dbReference type="Proteomes" id="UP000521943"/>
    </source>
</evidence>
<accession>A0A8H6IL13</accession>
<dbReference type="InterPro" id="IPR033140">
    <property type="entry name" value="Lipase_GDXG_put_SER_AS"/>
</dbReference>
<dbReference type="InterPro" id="IPR029058">
    <property type="entry name" value="AB_hydrolase_fold"/>
</dbReference>
<dbReference type="Proteomes" id="UP000521943">
    <property type="component" value="Unassembled WGS sequence"/>
</dbReference>
<sequence>MPLSLLSSVVPRFLSRKRALQEPTSQLLKLSPTEALHHYSTPGITPPSARIDSKLKLPARRPPRVWEYWKYAAVAASKATHITSEVVSHTLWGPRRKTWGIEMTLVTSLVREMERHADLVNIDLLRMVISLGGLVPLPSDALVTPVTFRVRKRNLRGILAEWDALETGERELHGEWVVGRKTWQRLQHEWKNGSKLGAESPKRKERVIMYIHGGAYYLSSAAVQRIVSIPLAKYADARVFALDYRLAPETCFPGPLHDVVSGYMRLVDDLRIPSENIILAGDSAGGALCLALLLYLRDNSHPLPAAAILMSPWCDLTLSCESWDSNAAYDVVPFPPDNHMNPVALYLGEHMEKYLTHPYASPLFGDMTGLPPLLIQAGDAEVLRDEVTLLAHKASLAGVQVKHELYEDAIHVFQMYPFLDCTKRAFMSIHQYVKHTLPQIQSRPPRIIPCNAEADMKQEIRGNATIVSGDGTEMPSGEEQLRNFGTSALQSSSGPLSDGNDDKEVPPSWIRSPSLSRKRVSLDEKHRNLDLPELEIIEQACPISRIPDISLPPAPELSSNHHHHRPLFPRRHKSHSLLRHPIHTASPQENPLEASPRVKTPSLFTMTPVNNPQPAIRLSAKRSSHPDLTHLVESWSRAGPANETLLYQATTH</sequence>
<dbReference type="GO" id="GO:0016787">
    <property type="term" value="F:hydrolase activity"/>
    <property type="evidence" value="ECO:0007669"/>
    <property type="project" value="UniProtKB-KW"/>
</dbReference>
<reference evidence="6 7" key="1">
    <citation type="submission" date="2020-07" db="EMBL/GenBank/DDBJ databases">
        <title>Comparative genomics of pyrophilous fungi reveals a link between fire events and developmental genes.</title>
        <authorList>
            <consortium name="DOE Joint Genome Institute"/>
            <person name="Steindorff A.S."/>
            <person name="Carver A."/>
            <person name="Calhoun S."/>
            <person name="Stillman K."/>
            <person name="Liu H."/>
            <person name="Lipzen A."/>
            <person name="Pangilinan J."/>
            <person name="Labutti K."/>
            <person name="Bruns T.D."/>
            <person name="Grigoriev I.V."/>
        </authorList>
    </citation>
    <scope>NUCLEOTIDE SEQUENCE [LARGE SCALE GENOMIC DNA]</scope>
    <source>
        <strain evidence="6 7">CBS 144469</strain>
    </source>
</reference>
<organism evidence="6 7">
    <name type="scientific">Ephemerocybe angulata</name>
    <dbReference type="NCBI Taxonomy" id="980116"/>
    <lineage>
        <taxon>Eukaryota</taxon>
        <taxon>Fungi</taxon>
        <taxon>Dikarya</taxon>
        <taxon>Basidiomycota</taxon>
        <taxon>Agaricomycotina</taxon>
        <taxon>Agaricomycetes</taxon>
        <taxon>Agaricomycetidae</taxon>
        <taxon>Agaricales</taxon>
        <taxon>Agaricineae</taxon>
        <taxon>Psathyrellaceae</taxon>
        <taxon>Ephemerocybe</taxon>
    </lineage>
</organism>
<feature type="region of interest" description="Disordered" evidence="4">
    <location>
        <begin position="487"/>
        <end position="511"/>
    </location>
</feature>
<name>A0A8H6IL13_9AGAR</name>
<dbReference type="AlphaFoldDB" id="A0A8H6IL13"/>